<sequence>MSTLRPQPLGGNVHDPEGNLSFLAEITSIQDCIEQLRINVNEISILHTHTLNALEQGAEQDENQLDRLAKETQSLGRDLKGRIKALETSSIGHDVQMRKNRIALVRSKFLEVIQGYQQVEQEYRAKSKQRVERQFKIVKPDATPEEIATVVSGGGQQIFFQALSSSSRYGESRIAFREVQQRQQDIVKLEQTLAELAQLFDDMGTLVNQQEETINMVETTAQDVEANTEKAVDHTKKAIVHARSYRRGRWICFFIFLLIAVVLAIVLGVVFGRK</sequence>
<dbReference type="Proteomes" id="UP000807353">
    <property type="component" value="Unassembled WGS sequence"/>
</dbReference>
<proteinExistence type="inferred from homology"/>
<dbReference type="GO" id="GO:0000149">
    <property type="term" value="F:SNARE binding"/>
    <property type="evidence" value="ECO:0007669"/>
    <property type="project" value="TreeGrafter"/>
</dbReference>
<keyword evidence="5 7" id="KW-0472">Membrane</keyword>
<dbReference type="SMART" id="SM00397">
    <property type="entry name" value="t_SNARE"/>
    <property type="match status" value="1"/>
</dbReference>
<accession>A0A9P6CD69</accession>
<evidence type="ECO:0000256" key="4">
    <source>
        <dbReference type="ARBA" id="ARBA00022989"/>
    </source>
</evidence>
<dbReference type="GO" id="GO:0031201">
    <property type="term" value="C:SNARE complex"/>
    <property type="evidence" value="ECO:0007669"/>
    <property type="project" value="TreeGrafter"/>
</dbReference>
<dbReference type="GO" id="GO:0006906">
    <property type="term" value="P:vesicle fusion"/>
    <property type="evidence" value="ECO:0007669"/>
    <property type="project" value="TreeGrafter"/>
</dbReference>
<keyword evidence="4 7" id="KW-1133">Transmembrane helix</keyword>
<dbReference type="GO" id="GO:0006886">
    <property type="term" value="P:intracellular protein transport"/>
    <property type="evidence" value="ECO:0007669"/>
    <property type="project" value="TreeGrafter"/>
</dbReference>
<feature type="transmembrane region" description="Helical" evidence="7">
    <location>
        <begin position="250"/>
        <end position="271"/>
    </location>
</feature>
<evidence type="ECO:0000256" key="2">
    <source>
        <dbReference type="ARBA" id="ARBA00009063"/>
    </source>
</evidence>
<gene>
    <name evidence="9" type="ORF">BDZ94DRAFT_1314817</name>
</gene>
<dbReference type="Pfam" id="PF05739">
    <property type="entry name" value="SNARE"/>
    <property type="match status" value="1"/>
</dbReference>
<evidence type="ECO:0000256" key="1">
    <source>
        <dbReference type="ARBA" id="ARBA00004211"/>
    </source>
</evidence>
<dbReference type="AlphaFoldDB" id="A0A9P6CD69"/>
<evidence type="ECO:0000313" key="9">
    <source>
        <dbReference type="EMBL" id="KAF9456774.1"/>
    </source>
</evidence>
<evidence type="ECO:0000256" key="3">
    <source>
        <dbReference type="ARBA" id="ARBA00022692"/>
    </source>
</evidence>
<dbReference type="PROSITE" id="PS50192">
    <property type="entry name" value="T_SNARE"/>
    <property type="match status" value="1"/>
</dbReference>
<keyword evidence="6" id="KW-0175">Coiled coil</keyword>
<dbReference type="OrthoDB" id="10255013at2759"/>
<dbReference type="InterPro" id="IPR045242">
    <property type="entry name" value="Syntaxin"/>
</dbReference>
<evidence type="ECO:0000256" key="5">
    <source>
        <dbReference type="ARBA" id="ARBA00023136"/>
    </source>
</evidence>
<dbReference type="GO" id="GO:0006887">
    <property type="term" value="P:exocytosis"/>
    <property type="evidence" value="ECO:0007669"/>
    <property type="project" value="TreeGrafter"/>
</dbReference>
<evidence type="ECO:0000259" key="8">
    <source>
        <dbReference type="PROSITE" id="PS50192"/>
    </source>
</evidence>
<feature type="coiled-coil region" evidence="6">
    <location>
        <begin position="179"/>
        <end position="227"/>
    </location>
</feature>
<dbReference type="PANTHER" id="PTHR19957:SF307">
    <property type="entry name" value="PROTEIN SSO1-RELATED"/>
    <property type="match status" value="1"/>
</dbReference>
<feature type="domain" description="T-SNARE coiled-coil homology" evidence="8">
    <location>
        <begin position="176"/>
        <end position="238"/>
    </location>
</feature>
<dbReference type="SMART" id="SM00503">
    <property type="entry name" value="SynN"/>
    <property type="match status" value="1"/>
</dbReference>
<dbReference type="InterPro" id="IPR006011">
    <property type="entry name" value="Syntaxin_N"/>
</dbReference>
<dbReference type="GO" id="GO:0012505">
    <property type="term" value="C:endomembrane system"/>
    <property type="evidence" value="ECO:0007669"/>
    <property type="project" value="TreeGrafter"/>
</dbReference>
<evidence type="ECO:0000256" key="6">
    <source>
        <dbReference type="SAM" id="Coils"/>
    </source>
</evidence>
<evidence type="ECO:0000313" key="10">
    <source>
        <dbReference type="Proteomes" id="UP000807353"/>
    </source>
</evidence>
<feature type="coiled-coil region" evidence="6">
    <location>
        <begin position="51"/>
        <end position="78"/>
    </location>
</feature>
<dbReference type="Pfam" id="PF00804">
    <property type="entry name" value="Syntaxin"/>
    <property type="match status" value="1"/>
</dbReference>
<comment type="similarity">
    <text evidence="2">Belongs to the syntaxin family.</text>
</comment>
<reference evidence="9" key="1">
    <citation type="submission" date="2020-11" db="EMBL/GenBank/DDBJ databases">
        <authorList>
            <consortium name="DOE Joint Genome Institute"/>
            <person name="Ahrendt S."/>
            <person name="Riley R."/>
            <person name="Andreopoulos W."/>
            <person name="Labutti K."/>
            <person name="Pangilinan J."/>
            <person name="Ruiz-Duenas F.J."/>
            <person name="Barrasa J.M."/>
            <person name="Sanchez-Garcia M."/>
            <person name="Camarero S."/>
            <person name="Miyauchi S."/>
            <person name="Serrano A."/>
            <person name="Linde D."/>
            <person name="Babiker R."/>
            <person name="Drula E."/>
            <person name="Ayuso-Fernandez I."/>
            <person name="Pacheco R."/>
            <person name="Padilla G."/>
            <person name="Ferreira P."/>
            <person name="Barriuso J."/>
            <person name="Kellner H."/>
            <person name="Castanera R."/>
            <person name="Alfaro M."/>
            <person name="Ramirez L."/>
            <person name="Pisabarro A.G."/>
            <person name="Kuo A."/>
            <person name="Tritt A."/>
            <person name="Lipzen A."/>
            <person name="He G."/>
            <person name="Yan M."/>
            <person name="Ng V."/>
            <person name="Cullen D."/>
            <person name="Martin F."/>
            <person name="Rosso M.-N."/>
            <person name="Henrissat B."/>
            <person name="Hibbett D."/>
            <person name="Martinez A.T."/>
            <person name="Grigoriev I.V."/>
        </authorList>
    </citation>
    <scope>NUCLEOTIDE SEQUENCE</scope>
    <source>
        <strain evidence="9">CBS 247.69</strain>
    </source>
</reference>
<keyword evidence="3 7" id="KW-0812">Transmembrane</keyword>
<dbReference type="GO" id="GO:0005484">
    <property type="term" value="F:SNAP receptor activity"/>
    <property type="evidence" value="ECO:0007669"/>
    <property type="project" value="TreeGrafter"/>
</dbReference>
<comment type="caution">
    <text evidence="9">The sequence shown here is derived from an EMBL/GenBank/DDBJ whole genome shotgun (WGS) entry which is preliminary data.</text>
</comment>
<dbReference type="PANTHER" id="PTHR19957">
    <property type="entry name" value="SYNTAXIN"/>
    <property type="match status" value="1"/>
</dbReference>
<dbReference type="InterPro" id="IPR000727">
    <property type="entry name" value="T_SNARE_dom"/>
</dbReference>
<comment type="subcellular location">
    <subcellularLocation>
        <location evidence="1">Membrane</location>
        <topology evidence="1">Single-pass type IV membrane protein</topology>
    </subcellularLocation>
</comment>
<protein>
    <submittedName>
        <fullName evidence="9">Syntaxin-like protein</fullName>
    </submittedName>
</protein>
<dbReference type="SUPFAM" id="SSF47661">
    <property type="entry name" value="t-snare proteins"/>
    <property type="match status" value="1"/>
</dbReference>
<dbReference type="InterPro" id="IPR010989">
    <property type="entry name" value="SNARE"/>
</dbReference>
<dbReference type="CDD" id="cd15849">
    <property type="entry name" value="SNARE_Sso1"/>
    <property type="match status" value="1"/>
</dbReference>
<keyword evidence="10" id="KW-1185">Reference proteome</keyword>
<evidence type="ECO:0000256" key="7">
    <source>
        <dbReference type="SAM" id="Phobius"/>
    </source>
</evidence>
<dbReference type="EMBL" id="MU150403">
    <property type="protein sequence ID" value="KAF9456774.1"/>
    <property type="molecule type" value="Genomic_DNA"/>
</dbReference>
<dbReference type="GO" id="GO:0005886">
    <property type="term" value="C:plasma membrane"/>
    <property type="evidence" value="ECO:0007669"/>
    <property type="project" value="TreeGrafter"/>
</dbReference>
<dbReference type="GO" id="GO:0048278">
    <property type="term" value="P:vesicle docking"/>
    <property type="evidence" value="ECO:0007669"/>
    <property type="project" value="TreeGrafter"/>
</dbReference>
<name>A0A9P6CD69_9AGAR</name>
<organism evidence="9 10">
    <name type="scientific">Collybia nuda</name>
    <dbReference type="NCBI Taxonomy" id="64659"/>
    <lineage>
        <taxon>Eukaryota</taxon>
        <taxon>Fungi</taxon>
        <taxon>Dikarya</taxon>
        <taxon>Basidiomycota</taxon>
        <taxon>Agaricomycotina</taxon>
        <taxon>Agaricomycetes</taxon>
        <taxon>Agaricomycetidae</taxon>
        <taxon>Agaricales</taxon>
        <taxon>Tricholomatineae</taxon>
        <taxon>Clitocybaceae</taxon>
        <taxon>Collybia</taxon>
    </lineage>
</organism>
<dbReference type="Gene3D" id="1.20.58.70">
    <property type="match status" value="1"/>
</dbReference>